<evidence type="ECO:0000313" key="1">
    <source>
        <dbReference type="EMBL" id="UWZ55658.1"/>
    </source>
</evidence>
<name>A0A9Q9ME17_9ACTN</name>
<protein>
    <recommendedName>
        <fullName evidence="3">DUF4878 domain-containing protein</fullName>
    </recommendedName>
</protein>
<proteinExistence type="predicted"/>
<gene>
    <name evidence="1" type="ORF">Daura_05470</name>
</gene>
<accession>A0A9Q9ME17</accession>
<dbReference type="AlphaFoldDB" id="A0A9Q9ME17"/>
<dbReference type="OrthoDB" id="3403826at2"/>
<dbReference type="Proteomes" id="UP001058003">
    <property type="component" value="Chromosome"/>
</dbReference>
<dbReference type="KEGG" id="daur:Daura_05470"/>
<evidence type="ECO:0008006" key="3">
    <source>
        <dbReference type="Google" id="ProtNLM"/>
    </source>
</evidence>
<keyword evidence="2" id="KW-1185">Reference proteome</keyword>
<dbReference type="RefSeq" id="WP_156089395.1">
    <property type="nucleotide sequence ID" value="NZ_CP073767.1"/>
</dbReference>
<reference evidence="1" key="1">
    <citation type="submission" date="2021-04" db="EMBL/GenBank/DDBJ databases">
        <title>Dactylosporangium aurantiacum NRRL B-8018 full assembly.</title>
        <authorList>
            <person name="Hartkoorn R.C."/>
            <person name="Beaudoing E."/>
            <person name="Hot D."/>
        </authorList>
    </citation>
    <scope>NUCLEOTIDE SEQUENCE</scope>
    <source>
        <strain evidence="1">NRRL B-8018</strain>
    </source>
</reference>
<dbReference type="EMBL" id="CP073767">
    <property type="protein sequence ID" value="UWZ55658.1"/>
    <property type="molecule type" value="Genomic_DNA"/>
</dbReference>
<organism evidence="1 2">
    <name type="scientific">Dactylosporangium aurantiacum</name>
    <dbReference type="NCBI Taxonomy" id="35754"/>
    <lineage>
        <taxon>Bacteria</taxon>
        <taxon>Bacillati</taxon>
        <taxon>Actinomycetota</taxon>
        <taxon>Actinomycetes</taxon>
        <taxon>Micromonosporales</taxon>
        <taxon>Micromonosporaceae</taxon>
        <taxon>Dactylosporangium</taxon>
    </lineage>
</organism>
<sequence length="143" mass="15109">MSQPRSRRSSMKLVLVIVAALVALCCCGGGAVGLFFFNSATKAAGEATSAFLTDLEAGNLTGAYDRLCAATRSRFEPPAFAEVVDRRKPVAHDVHWGGGYNTSNGRETASITADVSYAGGGRDAHTFQLLKESGTWKVCGDPY</sequence>
<evidence type="ECO:0000313" key="2">
    <source>
        <dbReference type="Proteomes" id="UP001058003"/>
    </source>
</evidence>